<proteinExistence type="predicted"/>
<dbReference type="AlphaFoldDB" id="A0A9Q0VSU1"/>
<reference evidence="1" key="2">
    <citation type="journal article" date="2023" name="Int. J. Mol. Sci.">
        <title>De Novo Assembly and Annotation of 11 Diverse Shrub Willow (Salix) Genomes Reveals Novel Gene Organization in Sex-Linked Regions.</title>
        <authorList>
            <person name="Hyden B."/>
            <person name="Feng K."/>
            <person name="Yates T.B."/>
            <person name="Jawdy S."/>
            <person name="Cereghino C."/>
            <person name="Smart L.B."/>
            <person name="Muchero W."/>
        </authorList>
    </citation>
    <scope>NUCLEOTIDE SEQUENCE</scope>
    <source>
        <tissue evidence="1">Shoot tip</tissue>
    </source>
</reference>
<organism evidence="1 2">
    <name type="scientific">Salix koriyanagi</name>
    <dbReference type="NCBI Taxonomy" id="2511006"/>
    <lineage>
        <taxon>Eukaryota</taxon>
        <taxon>Viridiplantae</taxon>
        <taxon>Streptophyta</taxon>
        <taxon>Embryophyta</taxon>
        <taxon>Tracheophyta</taxon>
        <taxon>Spermatophyta</taxon>
        <taxon>Magnoliopsida</taxon>
        <taxon>eudicotyledons</taxon>
        <taxon>Gunneridae</taxon>
        <taxon>Pentapetalae</taxon>
        <taxon>rosids</taxon>
        <taxon>fabids</taxon>
        <taxon>Malpighiales</taxon>
        <taxon>Salicaceae</taxon>
        <taxon>Saliceae</taxon>
        <taxon>Salix</taxon>
    </lineage>
</organism>
<sequence>MDNGIYNEILQKRCKQLLHFDQEAPPFPGAGMIGFRVSECLMSVGEENFDSTFKHQEHNICSLNETTLLNLR</sequence>
<protein>
    <submittedName>
        <fullName evidence="1">Uncharacterized protein</fullName>
    </submittedName>
</protein>
<comment type="caution">
    <text evidence="1">The sequence shown here is derived from an EMBL/GenBank/DDBJ whole genome shotgun (WGS) entry which is preliminary data.</text>
</comment>
<dbReference type="Proteomes" id="UP001151752">
    <property type="component" value="Unassembled WGS sequence"/>
</dbReference>
<dbReference type="EMBL" id="JAPFFM010000008">
    <property type="protein sequence ID" value="KAJ6752920.1"/>
    <property type="molecule type" value="Genomic_DNA"/>
</dbReference>
<name>A0A9Q0VSU1_9ROSI</name>
<keyword evidence="2" id="KW-1185">Reference proteome</keyword>
<gene>
    <name evidence="1" type="ORF">OIU74_027708</name>
</gene>
<evidence type="ECO:0000313" key="2">
    <source>
        <dbReference type="Proteomes" id="UP001151752"/>
    </source>
</evidence>
<reference evidence="1" key="1">
    <citation type="submission" date="2022-11" db="EMBL/GenBank/DDBJ databases">
        <authorList>
            <person name="Hyden B.L."/>
            <person name="Feng K."/>
            <person name="Yates T."/>
            <person name="Jawdy S."/>
            <person name="Smart L.B."/>
            <person name="Muchero W."/>
        </authorList>
    </citation>
    <scope>NUCLEOTIDE SEQUENCE</scope>
    <source>
        <tissue evidence="1">Shoot tip</tissue>
    </source>
</reference>
<evidence type="ECO:0000313" key="1">
    <source>
        <dbReference type="EMBL" id="KAJ6752920.1"/>
    </source>
</evidence>
<accession>A0A9Q0VSU1</accession>